<feature type="non-terminal residue" evidence="1">
    <location>
        <position position="1"/>
    </location>
</feature>
<reference evidence="1 2" key="1">
    <citation type="journal article" date="2012" name="Genome Biol.">
        <title>Genome and low-iron response of an oceanic diatom adapted to chronic iron limitation.</title>
        <authorList>
            <person name="Lommer M."/>
            <person name="Specht M."/>
            <person name="Roy A.S."/>
            <person name="Kraemer L."/>
            <person name="Andreson R."/>
            <person name="Gutowska M.A."/>
            <person name="Wolf J."/>
            <person name="Bergner S.V."/>
            <person name="Schilhabel M.B."/>
            <person name="Klostermeier U.C."/>
            <person name="Beiko R.G."/>
            <person name="Rosenstiel P."/>
            <person name="Hippler M."/>
            <person name="Laroche J."/>
        </authorList>
    </citation>
    <scope>NUCLEOTIDE SEQUENCE [LARGE SCALE GENOMIC DNA]</scope>
    <source>
        <strain evidence="1 2">CCMP1005</strain>
    </source>
</reference>
<comment type="caution">
    <text evidence="1">The sequence shown here is derived from an EMBL/GenBank/DDBJ whole genome shotgun (WGS) entry which is preliminary data.</text>
</comment>
<dbReference type="AlphaFoldDB" id="K0SQE2"/>
<name>K0SQE2_THAOC</name>
<sequence length="169" mass="17929">KTSWPGSNGWPSAIGWPSATAGRAPPTGGGVVGAGKCRCHADGRATVTFGPAFQSPPLNFCTHPPTLFKLSTPSCQASRYNTFTFVGPDRFYDENIASASFGIQNEYFGFGSTRWKLFWKLDELKGKGLTGRRGRAYFKLTLAILASSNERNSTVAGVGGPGFSPAKAA</sequence>
<gene>
    <name evidence="1" type="ORF">THAOC_10273</name>
</gene>
<protein>
    <submittedName>
        <fullName evidence="1">Uncharacterized protein</fullName>
    </submittedName>
</protein>
<keyword evidence="2" id="KW-1185">Reference proteome</keyword>
<evidence type="ECO:0000313" key="2">
    <source>
        <dbReference type="Proteomes" id="UP000266841"/>
    </source>
</evidence>
<dbReference type="Proteomes" id="UP000266841">
    <property type="component" value="Unassembled WGS sequence"/>
</dbReference>
<proteinExistence type="predicted"/>
<dbReference type="EMBL" id="AGNL01011206">
    <property type="protein sequence ID" value="EJK68533.1"/>
    <property type="molecule type" value="Genomic_DNA"/>
</dbReference>
<evidence type="ECO:0000313" key="1">
    <source>
        <dbReference type="EMBL" id="EJK68533.1"/>
    </source>
</evidence>
<organism evidence="1 2">
    <name type="scientific">Thalassiosira oceanica</name>
    <name type="common">Marine diatom</name>
    <dbReference type="NCBI Taxonomy" id="159749"/>
    <lineage>
        <taxon>Eukaryota</taxon>
        <taxon>Sar</taxon>
        <taxon>Stramenopiles</taxon>
        <taxon>Ochrophyta</taxon>
        <taxon>Bacillariophyta</taxon>
        <taxon>Coscinodiscophyceae</taxon>
        <taxon>Thalassiosirophycidae</taxon>
        <taxon>Thalassiosirales</taxon>
        <taxon>Thalassiosiraceae</taxon>
        <taxon>Thalassiosira</taxon>
    </lineage>
</organism>
<accession>K0SQE2</accession>